<dbReference type="Gene3D" id="3.40.30.10">
    <property type="entry name" value="Glutaredoxin"/>
    <property type="match status" value="1"/>
</dbReference>
<sequence length="106" mass="11898">MSESDLSKINSGKPSIVQIHDPQCSMCRTLQNQTRKALKAYDDDTFEYLVANIRSEDGLAFSSKYGVSHVTLLLFDAKGEMVEIVKGPTDMDTLRRAFDAHLKKQT</sequence>
<evidence type="ECO:0000259" key="1">
    <source>
        <dbReference type="PROSITE" id="PS51352"/>
    </source>
</evidence>
<dbReference type="InterPro" id="IPR036249">
    <property type="entry name" value="Thioredoxin-like_sf"/>
</dbReference>
<dbReference type="OrthoDB" id="6165525at2"/>
<feature type="domain" description="Thioredoxin" evidence="1">
    <location>
        <begin position="1"/>
        <end position="103"/>
    </location>
</feature>
<dbReference type="Proteomes" id="UP000184514">
    <property type="component" value="Unassembled WGS sequence"/>
</dbReference>
<name>A0A1L9NR72_9RHOB</name>
<reference evidence="2 3" key="1">
    <citation type="submission" date="2016-10" db="EMBL/GenBank/DDBJ databases">
        <title>Genome sequence of Planktotalea frisia SH6-1.</title>
        <authorList>
            <person name="Poehlein A."/>
            <person name="Bakenhus I."/>
            <person name="Voget S."/>
            <person name="Brinkhoff T."/>
            <person name="Simon M."/>
        </authorList>
    </citation>
    <scope>NUCLEOTIDE SEQUENCE [LARGE SCALE GENOMIC DNA]</scope>
    <source>
        <strain evidence="2 3">SH6-1</strain>
    </source>
</reference>
<organism evidence="2 3">
    <name type="scientific">Planktotalea frisia</name>
    <dbReference type="NCBI Taxonomy" id="696762"/>
    <lineage>
        <taxon>Bacteria</taxon>
        <taxon>Pseudomonadati</taxon>
        <taxon>Pseudomonadota</taxon>
        <taxon>Alphaproteobacteria</taxon>
        <taxon>Rhodobacterales</taxon>
        <taxon>Paracoccaceae</taxon>
        <taxon>Planktotalea</taxon>
    </lineage>
</organism>
<dbReference type="RefSeq" id="WP_139292161.1">
    <property type="nucleotide sequence ID" value="NZ_MLCB01000227.1"/>
</dbReference>
<keyword evidence="3" id="KW-1185">Reference proteome</keyword>
<dbReference type="InterPro" id="IPR013766">
    <property type="entry name" value="Thioredoxin_domain"/>
</dbReference>
<dbReference type="AlphaFoldDB" id="A0A1L9NR72"/>
<gene>
    <name evidence="2" type="ORF">PFRI_41670</name>
</gene>
<protein>
    <recommendedName>
        <fullName evidence="1">Thioredoxin domain-containing protein</fullName>
    </recommendedName>
</protein>
<dbReference type="Pfam" id="PF00085">
    <property type="entry name" value="Thioredoxin"/>
    <property type="match status" value="1"/>
</dbReference>
<proteinExistence type="predicted"/>
<dbReference type="PROSITE" id="PS51352">
    <property type="entry name" value="THIOREDOXIN_2"/>
    <property type="match status" value="1"/>
</dbReference>
<dbReference type="CDD" id="cd02947">
    <property type="entry name" value="TRX_family"/>
    <property type="match status" value="1"/>
</dbReference>
<dbReference type="STRING" id="696762.PFRI_41670"/>
<dbReference type="EMBL" id="MLCB01000227">
    <property type="protein sequence ID" value="OJI91682.1"/>
    <property type="molecule type" value="Genomic_DNA"/>
</dbReference>
<evidence type="ECO:0000313" key="2">
    <source>
        <dbReference type="EMBL" id="OJI91682.1"/>
    </source>
</evidence>
<evidence type="ECO:0000313" key="3">
    <source>
        <dbReference type="Proteomes" id="UP000184514"/>
    </source>
</evidence>
<comment type="caution">
    <text evidence="2">The sequence shown here is derived from an EMBL/GenBank/DDBJ whole genome shotgun (WGS) entry which is preliminary data.</text>
</comment>
<dbReference type="SUPFAM" id="SSF52833">
    <property type="entry name" value="Thioredoxin-like"/>
    <property type="match status" value="1"/>
</dbReference>
<accession>A0A1L9NR72</accession>